<dbReference type="EnsemblFungi" id="PTTG_11210-t43_1">
    <property type="protein sequence ID" value="PTTG_11210-t43_1-p1"/>
    <property type="gene ID" value="PTTG_11210"/>
</dbReference>
<feature type="region of interest" description="Disordered" evidence="1">
    <location>
        <begin position="1"/>
        <end position="81"/>
    </location>
</feature>
<feature type="compositionally biased region" description="Low complexity" evidence="1">
    <location>
        <begin position="66"/>
        <end position="77"/>
    </location>
</feature>
<accession>A0A0C4FDA5</accession>
<dbReference type="VEuPathDB" id="FungiDB:PTTG_11210"/>
<reference evidence="2" key="1">
    <citation type="submission" date="2009-11" db="EMBL/GenBank/DDBJ databases">
        <authorList>
            <consortium name="The Broad Institute Genome Sequencing Platform"/>
            <person name="Ward D."/>
            <person name="Feldgarden M."/>
            <person name="Earl A."/>
            <person name="Young S.K."/>
            <person name="Zeng Q."/>
            <person name="Koehrsen M."/>
            <person name="Alvarado L."/>
            <person name="Berlin A."/>
            <person name="Bochicchio J."/>
            <person name="Borenstein D."/>
            <person name="Chapman S.B."/>
            <person name="Chen Z."/>
            <person name="Engels R."/>
            <person name="Freedman E."/>
            <person name="Gellesch M."/>
            <person name="Goldberg J."/>
            <person name="Griggs A."/>
            <person name="Gujja S."/>
            <person name="Heilman E."/>
            <person name="Heiman D."/>
            <person name="Hepburn T."/>
            <person name="Howarth C."/>
            <person name="Jen D."/>
            <person name="Larson L."/>
            <person name="Lewis B."/>
            <person name="Mehta T."/>
            <person name="Park D."/>
            <person name="Pearson M."/>
            <person name="Roberts A."/>
            <person name="Saif S."/>
            <person name="Shea T."/>
            <person name="Shenoy N."/>
            <person name="Sisk P."/>
            <person name="Stolte C."/>
            <person name="Sykes S."/>
            <person name="Thomson T."/>
            <person name="Walk T."/>
            <person name="White J."/>
            <person name="Yandava C."/>
            <person name="Izard J."/>
            <person name="Baranova O.V."/>
            <person name="Blanton J.M."/>
            <person name="Tanner A.C."/>
            <person name="Dewhirst F.E."/>
            <person name="Haas B."/>
            <person name="Nusbaum C."/>
            <person name="Birren B."/>
        </authorList>
    </citation>
    <scope>NUCLEOTIDE SEQUENCE [LARGE SCALE GENOMIC DNA]</scope>
    <source>
        <strain evidence="2">1-1 BBBD Race 1</strain>
    </source>
</reference>
<gene>
    <name evidence="2" type="ORF">PTTG_11210</name>
</gene>
<evidence type="ECO:0000313" key="3">
    <source>
        <dbReference type="EnsemblFungi" id="PTTG_11210-t43_1-p1"/>
    </source>
</evidence>
<reference evidence="2" key="2">
    <citation type="submission" date="2016-05" db="EMBL/GenBank/DDBJ databases">
        <title>Comparative analysis highlights variable genome content of wheat rusts and divergence of the mating loci.</title>
        <authorList>
            <person name="Cuomo C.A."/>
            <person name="Bakkeren G."/>
            <person name="Szabo L."/>
            <person name="Khalil H."/>
            <person name="Joly D."/>
            <person name="Goldberg J."/>
            <person name="Young S."/>
            <person name="Zeng Q."/>
            <person name="Fellers J."/>
        </authorList>
    </citation>
    <scope>NUCLEOTIDE SEQUENCE [LARGE SCALE GENOMIC DNA]</scope>
    <source>
        <strain evidence="2">1-1 BBBD Race 1</strain>
    </source>
</reference>
<organism evidence="3 4">
    <name type="scientific">Puccinia triticina (isolate 1-1 / race 1 (BBBD))</name>
    <name type="common">Brown leaf rust fungus</name>
    <dbReference type="NCBI Taxonomy" id="630390"/>
    <lineage>
        <taxon>Eukaryota</taxon>
        <taxon>Fungi</taxon>
        <taxon>Dikarya</taxon>
        <taxon>Basidiomycota</taxon>
        <taxon>Pucciniomycotina</taxon>
        <taxon>Pucciniomycetes</taxon>
        <taxon>Pucciniales</taxon>
        <taxon>Pucciniaceae</taxon>
        <taxon>Puccinia</taxon>
    </lineage>
</organism>
<name>A0A0C4FDA5_PUCT1</name>
<evidence type="ECO:0000313" key="2">
    <source>
        <dbReference type="EMBL" id="OAV85422.1"/>
    </source>
</evidence>
<evidence type="ECO:0000256" key="1">
    <source>
        <dbReference type="SAM" id="MobiDB-lite"/>
    </source>
</evidence>
<dbReference type="Proteomes" id="UP000005240">
    <property type="component" value="Unassembled WGS sequence"/>
</dbReference>
<feature type="compositionally biased region" description="Pro residues" evidence="1">
    <location>
        <begin position="36"/>
        <end position="50"/>
    </location>
</feature>
<dbReference type="AlphaFoldDB" id="A0A0C4FDA5"/>
<evidence type="ECO:0000313" key="4">
    <source>
        <dbReference type="Proteomes" id="UP000005240"/>
    </source>
</evidence>
<reference evidence="3 4" key="3">
    <citation type="journal article" date="2017" name="G3 (Bethesda)">
        <title>Comparative analysis highlights variable genome content of wheat rusts and divergence of the mating loci.</title>
        <authorList>
            <person name="Cuomo C.A."/>
            <person name="Bakkeren G."/>
            <person name="Khalil H.B."/>
            <person name="Panwar V."/>
            <person name="Joly D."/>
            <person name="Linning R."/>
            <person name="Sakthikumar S."/>
            <person name="Song X."/>
            <person name="Adiconis X."/>
            <person name="Fan L."/>
            <person name="Goldberg J.M."/>
            <person name="Levin J.Z."/>
            <person name="Young S."/>
            <person name="Zeng Q."/>
            <person name="Anikster Y."/>
            <person name="Bruce M."/>
            <person name="Wang M."/>
            <person name="Yin C."/>
            <person name="McCallum B."/>
            <person name="Szabo L.J."/>
            <person name="Hulbert S."/>
            <person name="Chen X."/>
            <person name="Fellers J.P."/>
        </authorList>
    </citation>
    <scope>NUCLEOTIDE SEQUENCE</scope>
    <source>
        <strain evidence="3">isolate 1-1 / race 1 (BBBD)</strain>
        <strain evidence="4">Isolate 1-1 / race 1 (BBBD)</strain>
    </source>
</reference>
<proteinExistence type="predicted"/>
<protein>
    <submittedName>
        <fullName evidence="2 3">Uncharacterized protein</fullName>
    </submittedName>
</protein>
<dbReference type="EMBL" id="ADAS02004387">
    <property type="protein sequence ID" value="OAV85422.1"/>
    <property type="molecule type" value="Genomic_DNA"/>
</dbReference>
<keyword evidence="4" id="KW-1185">Reference proteome</keyword>
<sequence>APHKLPTSARVPTPKMLPATEVSLSLPTPSLHRAPSPEPAPLPLSRPPTPALNHHLLPSAPAPGDTSTKSSTSIKSSEPPQNVVAIPASTWWLPPLLHPPPV</sequence>
<reference evidence="3" key="4">
    <citation type="submission" date="2025-05" db="UniProtKB">
        <authorList>
            <consortium name="EnsemblFungi"/>
        </authorList>
    </citation>
    <scope>IDENTIFICATION</scope>
    <source>
        <strain evidence="3">isolate 1-1 / race 1 (BBBD)</strain>
    </source>
</reference>